<name>A0A814H393_9BILA</name>
<keyword evidence="13" id="KW-1185">Reference proteome</keyword>
<evidence type="ECO:0000313" key="11">
    <source>
        <dbReference type="EMBL" id="CAF1004297.1"/>
    </source>
</evidence>
<evidence type="ECO:0000256" key="2">
    <source>
        <dbReference type="ARBA" id="ARBA00022475"/>
    </source>
</evidence>
<dbReference type="GO" id="GO:0005886">
    <property type="term" value="C:plasma membrane"/>
    <property type="evidence" value="ECO:0007669"/>
    <property type="project" value="UniProtKB-SubCell"/>
</dbReference>
<dbReference type="EMBL" id="CAJNOM010000081">
    <property type="protein sequence ID" value="CAF1004297.1"/>
    <property type="molecule type" value="Genomic_DNA"/>
</dbReference>
<evidence type="ECO:0000259" key="10">
    <source>
        <dbReference type="PROSITE" id="PS50262"/>
    </source>
</evidence>
<dbReference type="PANTHER" id="PTHR24228">
    <property type="entry name" value="B2 BRADYKININ RECEPTOR/ANGIOTENSIN II RECEPTOR"/>
    <property type="match status" value="1"/>
</dbReference>
<dbReference type="SUPFAM" id="SSF81321">
    <property type="entry name" value="Family A G protein-coupled receptor-like"/>
    <property type="match status" value="1"/>
</dbReference>
<keyword evidence="7" id="KW-0675">Receptor</keyword>
<organism evidence="11 13">
    <name type="scientific">Adineta steineri</name>
    <dbReference type="NCBI Taxonomy" id="433720"/>
    <lineage>
        <taxon>Eukaryota</taxon>
        <taxon>Metazoa</taxon>
        <taxon>Spiralia</taxon>
        <taxon>Gnathifera</taxon>
        <taxon>Rotifera</taxon>
        <taxon>Eurotatoria</taxon>
        <taxon>Bdelloidea</taxon>
        <taxon>Adinetida</taxon>
        <taxon>Adinetidae</taxon>
        <taxon>Adineta</taxon>
    </lineage>
</organism>
<evidence type="ECO:0000256" key="9">
    <source>
        <dbReference type="SAM" id="Phobius"/>
    </source>
</evidence>
<protein>
    <recommendedName>
        <fullName evidence="10">G-protein coupled receptors family 1 profile domain-containing protein</fullName>
    </recommendedName>
</protein>
<evidence type="ECO:0000256" key="3">
    <source>
        <dbReference type="ARBA" id="ARBA00022692"/>
    </source>
</evidence>
<feature type="transmembrane region" description="Helical" evidence="9">
    <location>
        <begin position="240"/>
        <end position="260"/>
    </location>
</feature>
<feature type="transmembrane region" description="Helical" evidence="9">
    <location>
        <begin position="280"/>
        <end position="302"/>
    </location>
</feature>
<dbReference type="InterPro" id="IPR017452">
    <property type="entry name" value="GPCR_Rhodpsn_7TM"/>
</dbReference>
<evidence type="ECO:0000256" key="5">
    <source>
        <dbReference type="ARBA" id="ARBA00023040"/>
    </source>
</evidence>
<dbReference type="Pfam" id="PF00001">
    <property type="entry name" value="7tm_1"/>
    <property type="match status" value="1"/>
</dbReference>
<keyword evidence="2" id="KW-1003">Cell membrane</keyword>
<feature type="transmembrane region" description="Helical" evidence="9">
    <location>
        <begin position="171"/>
        <end position="200"/>
    </location>
</feature>
<evidence type="ECO:0000256" key="7">
    <source>
        <dbReference type="ARBA" id="ARBA00023170"/>
    </source>
</evidence>
<keyword evidence="8" id="KW-0807">Transducer</keyword>
<evidence type="ECO:0000256" key="8">
    <source>
        <dbReference type="ARBA" id="ARBA00023224"/>
    </source>
</evidence>
<feature type="transmembrane region" description="Helical" evidence="9">
    <location>
        <begin position="49"/>
        <end position="77"/>
    </location>
</feature>
<dbReference type="Gene3D" id="1.20.1070.10">
    <property type="entry name" value="Rhodopsin 7-helix transmembrane proteins"/>
    <property type="match status" value="1"/>
</dbReference>
<keyword evidence="5" id="KW-0297">G-protein coupled receptor</keyword>
<evidence type="ECO:0000256" key="4">
    <source>
        <dbReference type="ARBA" id="ARBA00022989"/>
    </source>
</evidence>
<evidence type="ECO:0000256" key="1">
    <source>
        <dbReference type="ARBA" id="ARBA00004651"/>
    </source>
</evidence>
<sequence>MSATTALLSIQQNVYAIAGPILIGIGSISCILNLMVFSKSTLRKNPCTICLIAVNLINFVNFYLGLFLAVLATGYNIDPSSTNIYFCRFHFYITVVLGCFQSSFIILASIDRTLITSPNAVTRQRSTRRMIIISMIGISLFWMIFQSHALILTEILQFGPGYFVCYYPPGIYTVFMSYHAFIVNGILPTALMIIFGCWTVKNIRTVSRVRPEIKSMDTGNMMIGRPAILRSKDQQLVRMLLVNIIAFFICKFPSTLILIYQQITQYDEKTSDRQVIEQSVLQLAFFLYYIDNGIDCYTNILVSKTFRTELKRIFVDAYHTYIRHRN</sequence>
<dbReference type="AlphaFoldDB" id="A0A814H393"/>
<dbReference type="GO" id="GO:0016493">
    <property type="term" value="F:C-C chemokine receptor activity"/>
    <property type="evidence" value="ECO:0007669"/>
    <property type="project" value="TreeGrafter"/>
</dbReference>
<accession>A0A814H393</accession>
<dbReference type="Proteomes" id="UP000663877">
    <property type="component" value="Unassembled WGS sequence"/>
</dbReference>
<dbReference type="Proteomes" id="UP000663832">
    <property type="component" value="Unassembled WGS sequence"/>
</dbReference>
<comment type="subcellular location">
    <subcellularLocation>
        <location evidence="1">Cell membrane</location>
        <topology evidence="1">Multi-pass membrane protein</topology>
    </subcellularLocation>
</comment>
<evidence type="ECO:0000256" key="6">
    <source>
        <dbReference type="ARBA" id="ARBA00023136"/>
    </source>
</evidence>
<keyword evidence="6 9" id="KW-0472">Membrane</keyword>
<evidence type="ECO:0000313" key="12">
    <source>
        <dbReference type="EMBL" id="CAF1104536.1"/>
    </source>
</evidence>
<comment type="caution">
    <text evidence="11">The sequence shown here is derived from an EMBL/GenBank/DDBJ whole genome shotgun (WGS) entry which is preliminary data.</text>
</comment>
<proteinExistence type="predicted"/>
<dbReference type="PROSITE" id="PS50262">
    <property type="entry name" value="G_PROTEIN_RECEP_F1_2"/>
    <property type="match status" value="1"/>
</dbReference>
<dbReference type="EMBL" id="CAJNOI010000129">
    <property type="protein sequence ID" value="CAF1104536.1"/>
    <property type="molecule type" value="Genomic_DNA"/>
</dbReference>
<dbReference type="PANTHER" id="PTHR24228:SF55">
    <property type="entry name" value="G-PROTEIN COUPLED RECEPTOR 75-RELATED"/>
    <property type="match status" value="1"/>
</dbReference>
<evidence type="ECO:0000313" key="13">
    <source>
        <dbReference type="Proteomes" id="UP000663832"/>
    </source>
</evidence>
<dbReference type="OrthoDB" id="9982326at2759"/>
<dbReference type="InterPro" id="IPR000276">
    <property type="entry name" value="GPCR_Rhodpsn"/>
</dbReference>
<feature type="transmembrane region" description="Helical" evidence="9">
    <location>
        <begin position="89"/>
        <end position="110"/>
    </location>
</feature>
<reference evidence="11" key="1">
    <citation type="submission" date="2021-02" db="EMBL/GenBank/DDBJ databases">
        <authorList>
            <person name="Nowell W R."/>
        </authorList>
    </citation>
    <scope>NUCLEOTIDE SEQUENCE</scope>
</reference>
<keyword evidence="3 9" id="KW-0812">Transmembrane</keyword>
<feature type="transmembrane region" description="Helical" evidence="9">
    <location>
        <begin position="14"/>
        <end position="37"/>
    </location>
</feature>
<feature type="domain" description="G-protein coupled receptors family 1 profile" evidence="10">
    <location>
        <begin position="29"/>
        <end position="299"/>
    </location>
</feature>
<keyword evidence="4 9" id="KW-1133">Transmembrane helix</keyword>
<feature type="transmembrane region" description="Helical" evidence="9">
    <location>
        <begin position="131"/>
        <end position="151"/>
    </location>
</feature>
<gene>
    <name evidence="12" type="ORF">BJG266_LOCUS21542</name>
    <name evidence="11" type="ORF">QVE165_LOCUS15110</name>
</gene>